<evidence type="ECO:0000256" key="9">
    <source>
        <dbReference type="ARBA" id="ARBA00030757"/>
    </source>
</evidence>
<evidence type="ECO:0000313" key="13">
    <source>
        <dbReference type="Proteomes" id="UP000176917"/>
    </source>
</evidence>
<dbReference type="SUPFAM" id="SSF53335">
    <property type="entry name" value="S-adenosyl-L-methionine-dependent methyltransferases"/>
    <property type="match status" value="1"/>
</dbReference>
<dbReference type="GO" id="GO:0005737">
    <property type="term" value="C:cytoplasm"/>
    <property type="evidence" value="ECO:0007669"/>
    <property type="project" value="UniProtKB-SubCell"/>
</dbReference>
<evidence type="ECO:0000256" key="3">
    <source>
        <dbReference type="ARBA" id="ARBA00011890"/>
    </source>
</evidence>
<dbReference type="InterPro" id="IPR029063">
    <property type="entry name" value="SAM-dependent_MTases_sf"/>
</dbReference>
<organism evidence="12 13">
    <name type="scientific">Candidatus Wildermuthbacteria bacterium RIFCSPLOWO2_01_FULL_48_16</name>
    <dbReference type="NCBI Taxonomy" id="1802461"/>
    <lineage>
        <taxon>Bacteria</taxon>
        <taxon>Candidatus Wildermuthiibacteriota</taxon>
    </lineage>
</organism>
<dbReference type="InterPro" id="IPR000682">
    <property type="entry name" value="PCMT"/>
</dbReference>
<evidence type="ECO:0000256" key="6">
    <source>
        <dbReference type="ARBA" id="ARBA00022603"/>
    </source>
</evidence>
<dbReference type="EMBL" id="MHUG01000012">
    <property type="protein sequence ID" value="OHA73393.1"/>
    <property type="molecule type" value="Genomic_DNA"/>
</dbReference>
<name>A0A1G2RKM5_9BACT</name>
<accession>A0A1G2RKM5</accession>
<dbReference type="Pfam" id="PF01135">
    <property type="entry name" value="PCMT"/>
    <property type="match status" value="1"/>
</dbReference>
<evidence type="ECO:0000256" key="1">
    <source>
        <dbReference type="ARBA" id="ARBA00004496"/>
    </source>
</evidence>
<keyword evidence="5" id="KW-0963">Cytoplasm</keyword>
<dbReference type="EC" id="2.1.1.77" evidence="3"/>
<dbReference type="GO" id="GO:0004719">
    <property type="term" value="F:protein-L-isoaspartate (D-aspartate) O-methyltransferase activity"/>
    <property type="evidence" value="ECO:0007669"/>
    <property type="project" value="UniProtKB-EC"/>
</dbReference>
<dbReference type="GO" id="GO:0032259">
    <property type="term" value="P:methylation"/>
    <property type="evidence" value="ECO:0007669"/>
    <property type="project" value="UniProtKB-KW"/>
</dbReference>
<comment type="similarity">
    <text evidence="2">Belongs to the methyltransferase superfamily. L-isoaspartyl/D-aspartyl protein methyltransferase family.</text>
</comment>
<keyword evidence="7 12" id="KW-0808">Transferase</keyword>
<proteinExistence type="inferred from homology"/>
<dbReference type="PANTHER" id="PTHR11579:SF0">
    <property type="entry name" value="PROTEIN-L-ISOASPARTATE(D-ASPARTATE) O-METHYLTRANSFERASE"/>
    <property type="match status" value="1"/>
</dbReference>
<reference evidence="12 13" key="1">
    <citation type="journal article" date="2016" name="Nat. Commun.">
        <title>Thousands of microbial genomes shed light on interconnected biogeochemical processes in an aquifer system.</title>
        <authorList>
            <person name="Anantharaman K."/>
            <person name="Brown C.T."/>
            <person name="Hug L.A."/>
            <person name="Sharon I."/>
            <person name="Castelle C.J."/>
            <person name="Probst A.J."/>
            <person name="Thomas B.C."/>
            <person name="Singh A."/>
            <person name="Wilkins M.J."/>
            <person name="Karaoz U."/>
            <person name="Brodie E.L."/>
            <person name="Williams K.H."/>
            <person name="Hubbard S.S."/>
            <person name="Banfield J.F."/>
        </authorList>
    </citation>
    <scope>NUCLEOTIDE SEQUENCE [LARGE SCALE GENOMIC DNA]</scope>
</reference>
<evidence type="ECO:0000256" key="10">
    <source>
        <dbReference type="ARBA" id="ARBA00031323"/>
    </source>
</evidence>
<keyword evidence="6 12" id="KW-0489">Methyltransferase</keyword>
<evidence type="ECO:0000256" key="2">
    <source>
        <dbReference type="ARBA" id="ARBA00005369"/>
    </source>
</evidence>
<comment type="caution">
    <text evidence="12">The sequence shown here is derived from an EMBL/GenBank/DDBJ whole genome shotgun (WGS) entry which is preliminary data.</text>
</comment>
<evidence type="ECO:0000256" key="8">
    <source>
        <dbReference type="ARBA" id="ARBA00022691"/>
    </source>
</evidence>
<dbReference type="Gene3D" id="3.40.50.150">
    <property type="entry name" value="Vaccinia Virus protein VP39"/>
    <property type="match status" value="1"/>
</dbReference>
<dbReference type="AlphaFoldDB" id="A0A1G2RKM5"/>
<evidence type="ECO:0000256" key="4">
    <source>
        <dbReference type="ARBA" id="ARBA00013346"/>
    </source>
</evidence>
<comment type="subcellular location">
    <subcellularLocation>
        <location evidence="1">Cytoplasm</location>
    </subcellularLocation>
</comment>
<keyword evidence="8" id="KW-0949">S-adenosyl-L-methionine</keyword>
<dbReference type="STRING" id="1802461.A3B24_02145"/>
<dbReference type="Proteomes" id="UP000176917">
    <property type="component" value="Unassembled WGS sequence"/>
</dbReference>
<evidence type="ECO:0000256" key="5">
    <source>
        <dbReference type="ARBA" id="ARBA00022490"/>
    </source>
</evidence>
<protein>
    <recommendedName>
        <fullName evidence="4">Protein-L-isoaspartate O-methyltransferase</fullName>
        <ecNumber evidence="3">2.1.1.77</ecNumber>
    </recommendedName>
    <alternativeName>
        <fullName evidence="11">L-isoaspartyl protein carboxyl methyltransferase</fullName>
    </alternativeName>
    <alternativeName>
        <fullName evidence="9">Protein L-isoaspartyl methyltransferase</fullName>
    </alternativeName>
    <alternativeName>
        <fullName evidence="10">Protein-beta-aspartate methyltransferase</fullName>
    </alternativeName>
</protein>
<dbReference type="CDD" id="cd02440">
    <property type="entry name" value="AdoMet_MTases"/>
    <property type="match status" value="1"/>
</dbReference>
<evidence type="ECO:0000256" key="7">
    <source>
        <dbReference type="ARBA" id="ARBA00022679"/>
    </source>
</evidence>
<evidence type="ECO:0000256" key="11">
    <source>
        <dbReference type="ARBA" id="ARBA00031350"/>
    </source>
</evidence>
<sequence>MDTSHQQLLNHLLEEDWLKTKRIADAFRLIKREDFVQAETKPLAYFDEALPIGSSQSISQPSVVAFMLEELDPQEGERVLDLGAGSGWTSALLAAIVGPKGKVIALDIVPEIVKFGKENIAKYNYIKKGVVEYHCQDGDKGFPEYAPFDRILVSAALSEKKLPRAWKEQLRVYGKIVVPFQDTIWVLTKTKENEFEEKEYPGFAFVPFV</sequence>
<dbReference type="PANTHER" id="PTHR11579">
    <property type="entry name" value="PROTEIN-L-ISOASPARTATE O-METHYLTRANSFERASE"/>
    <property type="match status" value="1"/>
</dbReference>
<gene>
    <name evidence="12" type="ORF">A3B24_02145</name>
</gene>
<evidence type="ECO:0000313" key="12">
    <source>
        <dbReference type="EMBL" id="OHA73393.1"/>
    </source>
</evidence>